<dbReference type="RefSeq" id="WP_093008949.1">
    <property type="nucleotide sequence ID" value="NZ_FOXV01000001.1"/>
</dbReference>
<keyword evidence="1" id="KW-1133">Transmembrane helix</keyword>
<feature type="transmembrane region" description="Helical" evidence="1">
    <location>
        <begin position="144"/>
        <end position="161"/>
    </location>
</feature>
<organism evidence="2 3">
    <name type="scientific">Roseivivax halotolerans</name>
    <dbReference type="NCBI Taxonomy" id="93684"/>
    <lineage>
        <taxon>Bacteria</taxon>
        <taxon>Pseudomonadati</taxon>
        <taxon>Pseudomonadota</taxon>
        <taxon>Alphaproteobacteria</taxon>
        <taxon>Rhodobacterales</taxon>
        <taxon>Roseobacteraceae</taxon>
        <taxon>Roseivivax</taxon>
    </lineage>
</organism>
<dbReference type="Proteomes" id="UP000243106">
    <property type="component" value="Unassembled WGS sequence"/>
</dbReference>
<gene>
    <name evidence="2" type="ORF">SAMN05421853_101228</name>
</gene>
<sequence length="213" mass="22646">MSGADATEQIKAFAAPGGSEVCDVVNHLRDRVSQEDETRKTVTVGDVVEAIGERGFGPVFLILSALILTPLGGVPGVPTFTAAIMTFAALHMLFGSDHIWTPRIIRRQNVPDRRLCAALDRIEPVAARMDRWFGQRMSMLAGKAARKVAAVFILALCATVPPLELVPFAGIIPMIGIFIFGLAITARDGAVMFLAICAAVPALIGGPLLLLSQ</sequence>
<dbReference type="EMBL" id="FOXV01000001">
    <property type="protein sequence ID" value="SFQ00157.1"/>
    <property type="molecule type" value="Genomic_DNA"/>
</dbReference>
<name>A0A1I5UYN1_9RHOB</name>
<keyword evidence="3" id="KW-1185">Reference proteome</keyword>
<reference evidence="3" key="1">
    <citation type="submission" date="2016-10" db="EMBL/GenBank/DDBJ databases">
        <authorList>
            <person name="Varghese N."/>
            <person name="Submissions S."/>
        </authorList>
    </citation>
    <scope>NUCLEOTIDE SEQUENCE [LARGE SCALE GENOMIC DNA]</scope>
    <source>
        <strain evidence="3">JCM 10271</strain>
    </source>
</reference>
<dbReference type="AlphaFoldDB" id="A0A1I5UYN1"/>
<feature type="transmembrane region" description="Helical" evidence="1">
    <location>
        <begin position="191"/>
        <end position="211"/>
    </location>
</feature>
<protein>
    <submittedName>
        <fullName evidence="2">Uncharacterized conserved protein</fullName>
    </submittedName>
</protein>
<evidence type="ECO:0000313" key="2">
    <source>
        <dbReference type="EMBL" id="SFQ00157.1"/>
    </source>
</evidence>
<dbReference type="STRING" id="93684.SAMN05421853_101228"/>
<feature type="transmembrane region" description="Helical" evidence="1">
    <location>
        <begin position="55"/>
        <end position="74"/>
    </location>
</feature>
<dbReference type="InterPro" id="IPR010331">
    <property type="entry name" value="ExoD"/>
</dbReference>
<keyword evidence="1" id="KW-0812">Transmembrane</keyword>
<dbReference type="PANTHER" id="PTHR41795:SF1">
    <property type="entry name" value="EXOPOLYSACCHARIDE SYNTHESIS PROTEIN"/>
    <property type="match status" value="1"/>
</dbReference>
<dbReference type="PANTHER" id="PTHR41795">
    <property type="entry name" value="EXOPOLYSACCHARIDE SYNTHESIS PROTEIN"/>
    <property type="match status" value="1"/>
</dbReference>
<dbReference type="Pfam" id="PF06055">
    <property type="entry name" value="ExoD"/>
    <property type="match status" value="1"/>
</dbReference>
<evidence type="ECO:0000256" key="1">
    <source>
        <dbReference type="SAM" id="Phobius"/>
    </source>
</evidence>
<keyword evidence="1" id="KW-0472">Membrane</keyword>
<evidence type="ECO:0000313" key="3">
    <source>
        <dbReference type="Proteomes" id="UP000243106"/>
    </source>
</evidence>
<accession>A0A1I5UYN1</accession>
<proteinExistence type="predicted"/>